<keyword evidence="2" id="KW-1185">Reference proteome</keyword>
<protein>
    <recommendedName>
        <fullName evidence="3">Transcriptional regulator</fullName>
    </recommendedName>
</protein>
<sequence>MTPDTPGERAWAERWDRLYDALSAEPRREVIISLLEAPPEQGLPLPDAAVSPNQTVDPDTLAVQLRHHHLPVLSDGGYVDWDRDAFVVERGPNFAEPAFVVDTLLQARAEMPTSLTDKCRVLREMECEG</sequence>
<accession>A0ABD5NRV2</accession>
<dbReference type="RefSeq" id="WP_256533327.1">
    <property type="nucleotide sequence ID" value="NZ_CP101824.1"/>
</dbReference>
<gene>
    <name evidence="1" type="ORF">ACFOUR_15735</name>
</gene>
<evidence type="ECO:0000313" key="1">
    <source>
        <dbReference type="EMBL" id="MFC3959814.1"/>
    </source>
</evidence>
<dbReference type="EMBL" id="JBHSAQ010000013">
    <property type="protein sequence ID" value="MFC3959814.1"/>
    <property type="molecule type" value="Genomic_DNA"/>
</dbReference>
<reference evidence="1 2" key="1">
    <citation type="journal article" date="2019" name="Int. J. Syst. Evol. Microbiol.">
        <title>The Global Catalogue of Microorganisms (GCM) 10K type strain sequencing project: providing services to taxonomists for standard genome sequencing and annotation.</title>
        <authorList>
            <consortium name="The Broad Institute Genomics Platform"/>
            <consortium name="The Broad Institute Genome Sequencing Center for Infectious Disease"/>
            <person name="Wu L."/>
            <person name="Ma J."/>
        </authorList>
    </citation>
    <scope>NUCLEOTIDE SEQUENCE [LARGE SCALE GENOMIC DNA]</scope>
    <source>
        <strain evidence="1 2">IBRC-M 10256</strain>
    </source>
</reference>
<name>A0ABD5NRV2_9EURY</name>
<dbReference type="AlphaFoldDB" id="A0ABD5NRV2"/>
<evidence type="ECO:0008006" key="3">
    <source>
        <dbReference type="Google" id="ProtNLM"/>
    </source>
</evidence>
<dbReference type="Proteomes" id="UP001595846">
    <property type="component" value="Unassembled WGS sequence"/>
</dbReference>
<dbReference type="GeneID" id="73902440"/>
<evidence type="ECO:0000313" key="2">
    <source>
        <dbReference type="Proteomes" id="UP001595846"/>
    </source>
</evidence>
<proteinExistence type="predicted"/>
<organism evidence="1 2">
    <name type="scientific">Halovivax cerinus</name>
    <dbReference type="NCBI Taxonomy" id="1487865"/>
    <lineage>
        <taxon>Archaea</taxon>
        <taxon>Methanobacteriati</taxon>
        <taxon>Methanobacteriota</taxon>
        <taxon>Stenosarchaea group</taxon>
        <taxon>Halobacteria</taxon>
        <taxon>Halobacteriales</taxon>
        <taxon>Natrialbaceae</taxon>
        <taxon>Halovivax</taxon>
    </lineage>
</organism>
<comment type="caution">
    <text evidence="1">The sequence shown here is derived from an EMBL/GenBank/DDBJ whole genome shotgun (WGS) entry which is preliminary data.</text>
</comment>